<sequence>MSSSNMKLGLGGSKPNKSKSQSKGVGCTHCGNSKHTHETSFKLHIYPDYFSLLCATKHDYDGWIIDLGVTDHMTYDSNNFINFKQPRQTNIPNANELQKLELLLFNLLFVVVIKRGDCIIWKILARAKSTICNILQVLHDSNLKCHTCILSMSHYVSYPSNSNKSDTPLSLLCAIQWFVTFVDDFTHMA</sequence>
<proteinExistence type="predicted"/>
<evidence type="ECO:0000313" key="2">
    <source>
        <dbReference type="EMBL" id="RDX86783.1"/>
    </source>
</evidence>
<keyword evidence="3" id="KW-1185">Reference proteome</keyword>
<feature type="non-terminal residue" evidence="2">
    <location>
        <position position="1"/>
    </location>
</feature>
<dbReference type="Proteomes" id="UP000257109">
    <property type="component" value="Unassembled WGS sequence"/>
</dbReference>
<protein>
    <submittedName>
        <fullName evidence="2">Uncharacterized protein</fullName>
    </submittedName>
</protein>
<accession>A0A371G8T1</accession>
<comment type="caution">
    <text evidence="2">The sequence shown here is derived from an EMBL/GenBank/DDBJ whole genome shotgun (WGS) entry which is preliminary data.</text>
</comment>
<dbReference type="OrthoDB" id="1746033at2759"/>
<feature type="region of interest" description="Disordered" evidence="1">
    <location>
        <begin position="1"/>
        <end position="25"/>
    </location>
</feature>
<evidence type="ECO:0000313" key="3">
    <source>
        <dbReference type="Proteomes" id="UP000257109"/>
    </source>
</evidence>
<evidence type="ECO:0000256" key="1">
    <source>
        <dbReference type="SAM" id="MobiDB-lite"/>
    </source>
</evidence>
<dbReference type="EMBL" id="QJKJ01006421">
    <property type="protein sequence ID" value="RDX86783.1"/>
    <property type="molecule type" value="Genomic_DNA"/>
</dbReference>
<reference evidence="2" key="1">
    <citation type="submission" date="2018-05" db="EMBL/GenBank/DDBJ databases">
        <title>Draft genome of Mucuna pruriens seed.</title>
        <authorList>
            <person name="Nnadi N.E."/>
            <person name="Vos R."/>
            <person name="Hasami M.H."/>
            <person name="Devisetty U.K."/>
            <person name="Aguiy J.C."/>
        </authorList>
    </citation>
    <scope>NUCLEOTIDE SEQUENCE [LARGE SCALE GENOMIC DNA]</scope>
    <source>
        <strain evidence="2">JCA_2017</strain>
    </source>
</reference>
<organism evidence="2 3">
    <name type="scientific">Mucuna pruriens</name>
    <name type="common">Velvet bean</name>
    <name type="synonym">Dolichos pruriens</name>
    <dbReference type="NCBI Taxonomy" id="157652"/>
    <lineage>
        <taxon>Eukaryota</taxon>
        <taxon>Viridiplantae</taxon>
        <taxon>Streptophyta</taxon>
        <taxon>Embryophyta</taxon>
        <taxon>Tracheophyta</taxon>
        <taxon>Spermatophyta</taxon>
        <taxon>Magnoliopsida</taxon>
        <taxon>eudicotyledons</taxon>
        <taxon>Gunneridae</taxon>
        <taxon>Pentapetalae</taxon>
        <taxon>rosids</taxon>
        <taxon>fabids</taxon>
        <taxon>Fabales</taxon>
        <taxon>Fabaceae</taxon>
        <taxon>Papilionoideae</taxon>
        <taxon>50 kb inversion clade</taxon>
        <taxon>NPAAA clade</taxon>
        <taxon>indigoferoid/millettioid clade</taxon>
        <taxon>Phaseoleae</taxon>
        <taxon>Mucuna</taxon>
    </lineage>
</organism>
<name>A0A371G8T1_MUCPR</name>
<dbReference type="AlphaFoldDB" id="A0A371G8T1"/>
<gene>
    <name evidence="2" type="ORF">CR513_31844</name>
</gene>